<protein>
    <recommendedName>
        <fullName evidence="4">Nitrate transporter</fullName>
    </recommendedName>
</protein>
<evidence type="ECO:0008006" key="4">
    <source>
        <dbReference type="Google" id="ProtNLM"/>
    </source>
</evidence>
<name>A0ABQ8H8X7_9ROSI</name>
<dbReference type="InterPro" id="IPR036259">
    <property type="entry name" value="MFS_trans_sf"/>
</dbReference>
<organism evidence="2 3">
    <name type="scientific">Xanthoceras sorbifolium</name>
    <dbReference type="NCBI Taxonomy" id="99658"/>
    <lineage>
        <taxon>Eukaryota</taxon>
        <taxon>Viridiplantae</taxon>
        <taxon>Streptophyta</taxon>
        <taxon>Embryophyta</taxon>
        <taxon>Tracheophyta</taxon>
        <taxon>Spermatophyta</taxon>
        <taxon>Magnoliopsida</taxon>
        <taxon>eudicotyledons</taxon>
        <taxon>Gunneridae</taxon>
        <taxon>Pentapetalae</taxon>
        <taxon>rosids</taxon>
        <taxon>malvids</taxon>
        <taxon>Sapindales</taxon>
        <taxon>Sapindaceae</taxon>
        <taxon>Xanthoceroideae</taxon>
        <taxon>Xanthoceras</taxon>
    </lineage>
</organism>
<feature type="transmembrane region" description="Helical" evidence="1">
    <location>
        <begin position="33"/>
        <end position="51"/>
    </location>
</feature>
<feature type="transmembrane region" description="Helical" evidence="1">
    <location>
        <begin position="57"/>
        <end position="78"/>
    </location>
</feature>
<dbReference type="PANTHER" id="PTHR11654">
    <property type="entry name" value="OLIGOPEPTIDE TRANSPORTER-RELATED"/>
    <property type="match status" value="1"/>
</dbReference>
<dbReference type="SUPFAM" id="SSF103473">
    <property type="entry name" value="MFS general substrate transporter"/>
    <property type="match status" value="1"/>
</dbReference>
<accession>A0ABQ8H8X7</accession>
<dbReference type="EMBL" id="JAFEMO010000013">
    <property type="protein sequence ID" value="KAH7550365.1"/>
    <property type="molecule type" value="Genomic_DNA"/>
</dbReference>
<keyword evidence="1" id="KW-0812">Transmembrane</keyword>
<comment type="caution">
    <text evidence="2">The sequence shown here is derived from an EMBL/GenBank/DDBJ whole genome shotgun (WGS) entry which is preliminary data.</text>
</comment>
<keyword evidence="1" id="KW-0472">Membrane</keyword>
<gene>
    <name evidence="2" type="ORF">JRO89_XS13G0178600</name>
</gene>
<evidence type="ECO:0000313" key="3">
    <source>
        <dbReference type="Proteomes" id="UP000827721"/>
    </source>
</evidence>
<evidence type="ECO:0000313" key="2">
    <source>
        <dbReference type="EMBL" id="KAH7550365.1"/>
    </source>
</evidence>
<dbReference type="Gene3D" id="1.20.1250.20">
    <property type="entry name" value="MFS general substrate transporter like domains"/>
    <property type="match status" value="1"/>
</dbReference>
<reference evidence="2 3" key="1">
    <citation type="submission" date="2021-02" db="EMBL/GenBank/DDBJ databases">
        <title>Plant Genome Project.</title>
        <authorList>
            <person name="Zhang R.-G."/>
        </authorList>
    </citation>
    <scope>NUCLEOTIDE SEQUENCE [LARGE SCALE GENOMIC DNA]</scope>
    <source>
        <tissue evidence="2">Leaves</tissue>
    </source>
</reference>
<feature type="transmembrane region" description="Helical" evidence="1">
    <location>
        <begin position="90"/>
        <end position="110"/>
    </location>
</feature>
<evidence type="ECO:0000256" key="1">
    <source>
        <dbReference type="SAM" id="Phobius"/>
    </source>
</evidence>
<keyword evidence="1" id="KW-1133">Transmembrane helix</keyword>
<keyword evidence="3" id="KW-1185">Reference proteome</keyword>
<proteinExistence type="predicted"/>
<dbReference type="Proteomes" id="UP000827721">
    <property type="component" value="Unassembled WGS sequence"/>
</dbReference>
<sequence>MARNENAVTSDEPKPNYRGWKSMPFGMKLLRRWELLAGTSSNLLIYFITVFNMKSITATTLVNVFNGIASVATLLGAFLTDTYFGRYKTLGYASVSSYLGMLLLTLTATISNLHPPL</sequence>